<evidence type="ECO:0000313" key="6">
    <source>
        <dbReference type="EMBL" id="OJG93555.1"/>
    </source>
</evidence>
<evidence type="ECO:0000313" key="5">
    <source>
        <dbReference type="EMBL" id="ALS02531.1"/>
    </source>
</evidence>
<accession>A0A0S3KE00</accession>
<dbReference type="InterPro" id="IPR003593">
    <property type="entry name" value="AAA+_ATPase"/>
</dbReference>
<reference evidence="6 8" key="1">
    <citation type="submission" date="2014-12" db="EMBL/GenBank/DDBJ databases">
        <title>Draft genome sequences of 29 type strains of Enterococci.</title>
        <authorList>
            <person name="Zhong Z."/>
            <person name="Sun Z."/>
            <person name="Liu W."/>
            <person name="Zhang W."/>
            <person name="Zhang H."/>
        </authorList>
    </citation>
    <scope>NUCLEOTIDE SEQUENCE [LARGE SCALE GENOMIC DNA]</scope>
    <source>
        <strain evidence="6 8">DSM 22801</strain>
    </source>
</reference>
<organism evidence="6 8">
    <name type="scientific">Enterococcus silesiacus</name>
    <dbReference type="NCBI Taxonomy" id="332949"/>
    <lineage>
        <taxon>Bacteria</taxon>
        <taxon>Bacillati</taxon>
        <taxon>Bacillota</taxon>
        <taxon>Bacilli</taxon>
        <taxon>Lactobacillales</taxon>
        <taxon>Enterococcaceae</taxon>
        <taxon>Enterococcus</taxon>
    </lineage>
</organism>
<dbReference type="InterPro" id="IPR027417">
    <property type="entry name" value="P-loop_NTPase"/>
</dbReference>
<dbReference type="OrthoDB" id="9804819at2"/>
<evidence type="ECO:0000313" key="8">
    <source>
        <dbReference type="Proteomes" id="UP000183039"/>
    </source>
</evidence>
<sequence>MITVNQLTKTINKKTILKQVSLNVNKGEIIALVGPNGAGKTTLINCLTGLIRPTTGEINLFGAKPLNKKNKMKLGVMQQESTTLDNVKVKELLTLFRSFYLNPLSLEDLLDITGLNEHQNTYTTKLSGGQKRRLTFGLSIIGNPELLFLDEPTTGMDVTSRKIFWEKINTLKEQGKTIILTTHYLEEIEKVATRILLMKQGEIVHDGTLESIQSEMLQNKLSFQLLDDHDEAKLAELPYVSTIEQTENNVTLYTSNSDETLIELFAAEITFKDLLITPGSLETVFNTLVEEENK</sequence>
<dbReference type="PANTHER" id="PTHR42711:SF17">
    <property type="entry name" value="ABC TRANSPORTER ATP-BINDING PROTEIN"/>
    <property type="match status" value="1"/>
</dbReference>
<dbReference type="GO" id="GO:0005524">
    <property type="term" value="F:ATP binding"/>
    <property type="evidence" value="ECO:0007669"/>
    <property type="project" value="UniProtKB-KW"/>
</dbReference>
<dbReference type="KEGG" id="ess:ATZ33_14435"/>
<keyword evidence="7" id="KW-1185">Reference proteome</keyword>
<dbReference type="CDD" id="cd03230">
    <property type="entry name" value="ABC_DR_subfamily_A"/>
    <property type="match status" value="1"/>
</dbReference>
<feature type="domain" description="ABC transporter" evidence="4">
    <location>
        <begin position="2"/>
        <end position="225"/>
    </location>
</feature>
<dbReference type="RefSeq" id="WP_071876148.1">
    <property type="nucleotide sequence ID" value="NZ_JXLC01000001.1"/>
</dbReference>
<name>A0A0S3KE00_9ENTE</name>
<dbReference type="Gene3D" id="3.40.50.300">
    <property type="entry name" value="P-loop containing nucleotide triphosphate hydrolases"/>
    <property type="match status" value="1"/>
</dbReference>
<dbReference type="InterPro" id="IPR017871">
    <property type="entry name" value="ABC_transporter-like_CS"/>
</dbReference>
<gene>
    <name evidence="5" type="ORF">ATZ33_14435</name>
    <name evidence="6" type="ORF">RV15_GL000157</name>
</gene>
<dbReference type="Proteomes" id="UP000065511">
    <property type="component" value="Chromosome"/>
</dbReference>
<dbReference type="InterPro" id="IPR003439">
    <property type="entry name" value="ABC_transporter-like_ATP-bd"/>
</dbReference>
<evidence type="ECO:0000313" key="7">
    <source>
        <dbReference type="Proteomes" id="UP000065511"/>
    </source>
</evidence>
<dbReference type="AlphaFoldDB" id="A0A0S3KE00"/>
<evidence type="ECO:0000256" key="1">
    <source>
        <dbReference type="ARBA" id="ARBA00022448"/>
    </source>
</evidence>
<dbReference type="EMBL" id="CP013614">
    <property type="protein sequence ID" value="ALS02531.1"/>
    <property type="molecule type" value="Genomic_DNA"/>
</dbReference>
<dbReference type="InterPro" id="IPR050763">
    <property type="entry name" value="ABC_transporter_ATP-binding"/>
</dbReference>
<evidence type="ECO:0000259" key="4">
    <source>
        <dbReference type="PROSITE" id="PS50893"/>
    </source>
</evidence>
<keyword evidence="2" id="KW-0547">Nucleotide-binding</keyword>
<proteinExistence type="predicted"/>
<keyword evidence="3" id="KW-0067">ATP-binding</keyword>
<dbReference type="SMART" id="SM00382">
    <property type="entry name" value="AAA"/>
    <property type="match status" value="1"/>
</dbReference>
<dbReference type="Proteomes" id="UP000183039">
    <property type="component" value="Unassembled WGS sequence"/>
</dbReference>
<evidence type="ECO:0000256" key="3">
    <source>
        <dbReference type="ARBA" id="ARBA00022840"/>
    </source>
</evidence>
<dbReference type="GO" id="GO:0016887">
    <property type="term" value="F:ATP hydrolysis activity"/>
    <property type="evidence" value="ECO:0007669"/>
    <property type="project" value="InterPro"/>
</dbReference>
<dbReference type="PROSITE" id="PS50893">
    <property type="entry name" value="ABC_TRANSPORTER_2"/>
    <property type="match status" value="1"/>
</dbReference>
<dbReference type="EMBL" id="JXLC01000001">
    <property type="protein sequence ID" value="OJG93555.1"/>
    <property type="molecule type" value="Genomic_DNA"/>
</dbReference>
<protein>
    <recommendedName>
        <fullName evidence="4">ABC transporter domain-containing protein</fullName>
    </recommendedName>
</protein>
<evidence type="ECO:0000256" key="2">
    <source>
        <dbReference type="ARBA" id="ARBA00022741"/>
    </source>
</evidence>
<dbReference type="PANTHER" id="PTHR42711">
    <property type="entry name" value="ABC TRANSPORTER ATP-BINDING PROTEIN"/>
    <property type="match status" value="1"/>
</dbReference>
<dbReference type="Pfam" id="PF00005">
    <property type="entry name" value="ABC_tran"/>
    <property type="match status" value="1"/>
</dbReference>
<keyword evidence="1" id="KW-0813">Transport</keyword>
<dbReference type="PROSITE" id="PS00211">
    <property type="entry name" value="ABC_TRANSPORTER_1"/>
    <property type="match status" value="1"/>
</dbReference>
<reference evidence="5 7" key="2">
    <citation type="submission" date="2015-12" db="EMBL/GenBank/DDBJ databases">
        <authorList>
            <person name="Lauer A."/>
            <person name="Humrighouse B."/>
            <person name="Loparev V."/>
            <person name="Shewmaker P.L."/>
            <person name="Whitney A.M."/>
            <person name="McLaughlin R.W."/>
        </authorList>
    </citation>
    <scope>NUCLEOTIDE SEQUENCE [LARGE SCALE GENOMIC DNA]</scope>
    <source>
        <strain evidence="5 7">LMG 23085</strain>
    </source>
</reference>
<dbReference type="SUPFAM" id="SSF52540">
    <property type="entry name" value="P-loop containing nucleoside triphosphate hydrolases"/>
    <property type="match status" value="1"/>
</dbReference>